<dbReference type="VEuPathDB" id="GiardiaDB:SS50377_26792"/>
<reference evidence="1" key="1">
    <citation type="journal article" date="2014" name="PLoS Genet.">
        <title>The Genome of Spironucleus salmonicida Highlights a Fish Pathogen Adapted to Fluctuating Environments.</title>
        <authorList>
            <person name="Xu F."/>
            <person name="Jerlstrom-Hultqvist J."/>
            <person name="Einarsson E."/>
            <person name="Astvaldsson A."/>
            <person name="Svard S.G."/>
            <person name="Andersson J.O."/>
        </authorList>
    </citation>
    <scope>NUCLEOTIDE SEQUENCE</scope>
</reference>
<evidence type="ECO:0000313" key="1">
    <source>
        <dbReference type="EMBL" id="EST49261.1"/>
    </source>
</evidence>
<accession>V6LZT2</accession>
<proteinExistence type="predicted"/>
<sequence length="241" mass="28250">MTANLRIPQIYIQPNIKFLQLQQLSQIQSKNQQLYLLQQRSQSRYKSKKLSNCKTSVMATRIPLIIQTLGDFDDINFAQPFESRNKYFDILVPGTTSKIDRTIAQSSSAEEAEIQPNDSIFINYRELFLNLTARGIVLNELILVNFQTLKTSQDKQGKIIKLERKMNFKKGSILRDVRQIEAEKRHFKEQLLEAGTGFKLAYFDKLLEEKYGERRKGYENRLRKLMETFCKMYVAIYQGNQ</sequence>
<organism evidence="1">
    <name type="scientific">Spironucleus salmonicida</name>
    <dbReference type="NCBI Taxonomy" id="348837"/>
    <lineage>
        <taxon>Eukaryota</taxon>
        <taxon>Metamonada</taxon>
        <taxon>Diplomonadida</taxon>
        <taxon>Hexamitidae</taxon>
        <taxon>Hexamitinae</taxon>
        <taxon>Spironucleus</taxon>
    </lineage>
</organism>
<name>V6LZT2_9EUKA</name>
<dbReference type="EMBL" id="KI545953">
    <property type="protein sequence ID" value="EST49261.1"/>
    <property type="molecule type" value="Genomic_DNA"/>
</dbReference>
<gene>
    <name evidence="1" type="ORF">SS50377_10482</name>
</gene>
<protein>
    <submittedName>
        <fullName evidence="1">Uncharacterized protein</fullName>
    </submittedName>
</protein>
<dbReference type="AlphaFoldDB" id="V6LZT2"/>